<evidence type="ECO:0000313" key="2">
    <source>
        <dbReference type="EMBL" id="VDN12470.1"/>
    </source>
</evidence>
<dbReference type="AlphaFoldDB" id="A0A3P7LGF4"/>
<protein>
    <submittedName>
        <fullName evidence="2">Uncharacterized protein</fullName>
    </submittedName>
</protein>
<keyword evidence="3" id="KW-1185">Reference proteome</keyword>
<feature type="compositionally biased region" description="Low complexity" evidence="1">
    <location>
        <begin position="99"/>
        <end position="116"/>
    </location>
</feature>
<accession>A0A3P7LGF4</accession>
<evidence type="ECO:0000256" key="1">
    <source>
        <dbReference type="SAM" id="MobiDB-lite"/>
    </source>
</evidence>
<feature type="region of interest" description="Disordered" evidence="1">
    <location>
        <begin position="97"/>
        <end position="132"/>
    </location>
</feature>
<dbReference type="EMBL" id="UYRU01053987">
    <property type="protein sequence ID" value="VDN12470.1"/>
    <property type="molecule type" value="Genomic_DNA"/>
</dbReference>
<feature type="compositionally biased region" description="Polar residues" evidence="1">
    <location>
        <begin position="119"/>
        <end position="132"/>
    </location>
</feature>
<reference evidence="2 3" key="1">
    <citation type="submission" date="2018-11" db="EMBL/GenBank/DDBJ databases">
        <authorList>
            <consortium name="Pathogen Informatics"/>
        </authorList>
    </citation>
    <scope>NUCLEOTIDE SEQUENCE [LARGE SCALE GENOMIC DNA]</scope>
</reference>
<proteinExistence type="predicted"/>
<feature type="non-terminal residue" evidence="2">
    <location>
        <position position="257"/>
    </location>
</feature>
<sequence length="257" mass="28121">MSDTDSSEKLSNAVERFNRFIESLTVGLKAALGSLEGPPLHGLPWKLLRQFEKNLLQDLHWRKKTLLTVLADACDSDNDVAKPVYLFPKSFVNENSTPANGAAPQAASAIQQDAAAESTADSPQDSVATEANKADTVNVQAVRNFVLRLTCLLERSLEAIVGLVARELKTAESTDLLNTVQCFLAESVVNSLEPPRLSYLFHPMDFSFLGSKQTNREAVTCGMLQSKFAQELVTQRSAVLGLLATCPPMLDPERWTL</sequence>
<dbReference type="Proteomes" id="UP000281553">
    <property type="component" value="Unassembled WGS sequence"/>
</dbReference>
<evidence type="ECO:0000313" key="3">
    <source>
        <dbReference type="Proteomes" id="UP000281553"/>
    </source>
</evidence>
<name>A0A3P7LGF4_DIBLA</name>
<organism evidence="2 3">
    <name type="scientific">Dibothriocephalus latus</name>
    <name type="common">Fish tapeworm</name>
    <name type="synonym">Diphyllobothrium latum</name>
    <dbReference type="NCBI Taxonomy" id="60516"/>
    <lineage>
        <taxon>Eukaryota</taxon>
        <taxon>Metazoa</taxon>
        <taxon>Spiralia</taxon>
        <taxon>Lophotrochozoa</taxon>
        <taxon>Platyhelminthes</taxon>
        <taxon>Cestoda</taxon>
        <taxon>Eucestoda</taxon>
        <taxon>Diphyllobothriidea</taxon>
        <taxon>Diphyllobothriidae</taxon>
        <taxon>Dibothriocephalus</taxon>
    </lineage>
</organism>
<dbReference type="OrthoDB" id="10554197at2759"/>
<gene>
    <name evidence="2" type="ORF">DILT_LOCUS8301</name>
</gene>